<sequence>MRAALSTPRPDPTAAGLWSSFWKDVGTDNAPHERCYVPGDGRPVVDRHWAAFADGLPHAAEVIDLACGAGIVGSTLLRRRGDLRVTGIDWADVPTPPVANLTIHPWVSMEALPFEDDSFDAAVSLFGIEYGDIERIARELERVLKAGARFSFLVHHDQSEILREGGTRRRAIREVLSGKMRAAFLGGNAAGVDFQRQRLKAQFPGEPSMALLLDHLGRHVLRTRAERQAVWDRLIADFGPEISLLAHLERSAKSAPGMGAWLAALLSGMREVNISVLRRGSGEPIAWGVGGIR</sequence>
<keyword evidence="3" id="KW-1185">Reference proteome</keyword>
<evidence type="ECO:0000313" key="2">
    <source>
        <dbReference type="EMBL" id="MFC3712760.1"/>
    </source>
</evidence>
<proteinExistence type="predicted"/>
<dbReference type="RefSeq" id="WP_380860277.1">
    <property type="nucleotide sequence ID" value="NZ_JBHRXV010000007.1"/>
</dbReference>
<reference evidence="3" key="1">
    <citation type="journal article" date="2019" name="Int. J. Syst. Evol. Microbiol.">
        <title>The Global Catalogue of Microorganisms (GCM) 10K type strain sequencing project: providing services to taxonomists for standard genome sequencing and annotation.</title>
        <authorList>
            <consortium name="The Broad Institute Genomics Platform"/>
            <consortium name="The Broad Institute Genome Sequencing Center for Infectious Disease"/>
            <person name="Wu L."/>
            <person name="Ma J."/>
        </authorList>
    </citation>
    <scope>NUCLEOTIDE SEQUENCE [LARGE SCALE GENOMIC DNA]</scope>
    <source>
        <strain evidence="3">KCTC 42644</strain>
    </source>
</reference>
<dbReference type="GO" id="GO:0032259">
    <property type="term" value="P:methylation"/>
    <property type="evidence" value="ECO:0007669"/>
    <property type="project" value="UniProtKB-KW"/>
</dbReference>
<keyword evidence="2" id="KW-0808">Transferase</keyword>
<dbReference type="EC" id="2.1.1.-" evidence="2"/>
<dbReference type="GO" id="GO:0008168">
    <property type="term" value="F:methyltransferase activity"/>
    <property type="evidence" value="ECO:0007669"/>
    <property type="project" value="UniProtKB-KW"/>
</dbReference>
<name>A0ABV7XBF2_9SPHN</name>
<keyword evidence="2" id="KW-0489">Methyltransferase</keyword>
<dbReference type="EMBL" id="JBHRXV010000007">
    <property type="protein sequence ID" value="MFC3712760.1"/>
    <property type="molecule type" value="Genomic_DNA"/>
</dbReference>
<dbReference type="Proteomes" id="UP001595615">
    <property type="component" value="Unassembled WGS sequence"/>
</dbReference>
<evidence type="ECO:0000313" key="3">
    <source>
        <dbReference type="Proteomes" id="UP001595615"/>
    </source>
</evidence>
<dbReference type="InterPro" id="IPR013216">
    <property type="entry name" value="Methyltransf_11"/>
</dbReference>
<comment type="caution">
    <text evidence="2">The sequence shown here is derived from an EMBL/GenBank/DDBJ whole genome shotgun (WGS) entry which is preliminary data.</text>
</comment>
<dbReference type="Pfam" id="PF08241">
    <property type="entry name" value="Methyltransf_11"/>
    <property type="match status" value="1"/>
</dbReference>
<dbReference type="Gene3D" id="3.40.50.150">
    <property type="entry name" value="Vaccinia Virus protein VP39"/>
    <property type="match status" value="2"/>
</dbReference>
<organism evidence="2 3">
    <name type="scientific">Sphingoaurantiacus capsulatus</name>
    <dbReference type="NCBI Taxonomy" id="1771310"/>
    <lineage>
        <taxon>Bacteria</taxon>
        <taxon>Pseudomonadati</taxon>
        <taxon>Pseudomonadota</taxon>
        <taxon>Alphaproteobacteria</taxon>
        <taxon>Sphingomonadales</taxon>
        <taxon>Sphingosinicellaceae</taxon>
        <taxon>Sphingoaurantiacus</taxon>
    </lineage>
</organism>
<gene>
    <name evidence="2" type="ORF">ACFOMD_09275</name>
</gene>
<dbReference type="CDD" id="cd02440">
    <property type="entry name" value="AdoMet_MTases"/>
    <property type="match status" value="1"/>
</dbReference>
<accession>A0ABV7XBF2</accession>
<feature type="domain" description="Methyltransferase type 11" evidence="1">
    <location>
        <begin position="64"/>
        <end position="151"/>
    </location>
</feature>
<dbReference type="InterPro" id="IPR029063">
    <property type="entry name" value="SAM-dependent_MTases_sf"/>
</dbReference>
<protein>
    <submittedName>
        <fullName evidence="2">Class I SAM-dependent methyltransferase</fullName>
        <ecNumber evidence="2">2.1.1.-</ecNumber>
    </submittedName>
</protein>
<dbReference type="SUPFAM" id="SSF53335">
    <property type="entry name" value="S-adenosyl-L-methionine-dependent methyltransferases"/>
    <property type="match status" value="1"/>
</dbReference>
<evidence type="ECO:0000259" key="1">
    <source>
        <dbReference type="Pfam" id="PF08241"/>
    </source>
</evidence>